<dbReference type="InterPro" id="IPR024072">
    <property type="entry name" value="DHFR-like_dom_sf"/>
</dbReference>
<accession>A0A1F7W7J4</accession>
<dbReference type="PANTHER" id="PTHR38011">
    <property type="entry name" value="DIHYDROFOLATE REDUCTASE FAMILY PROTEIN (AFU_ORTHOLOGUE AFUA_8G06820)"/>
    <property type="match status" value="1"/>
</dbReference>
<reference evidence="2 3" key="1">
    <citation type="journal article" date="2016" name="Nat. Commun.">
        <title>Thousands of microbial genomes shed light on interconnected biogeochemical processes in an aquifer system.</title>
        <authorList>
            <person name="Anantharaman K."/>
            <person name="Brown C.T."/>
            <person name="Hug L.A."/>
            <person name="Sharon I."/>
            <person name="Castelle C.J."/>
            <person name="Probst A.J."/>
            <person name="Thomas B.C."/>
            <person name="Singh A."/>
            <person name="Wilkins M.J."/>
            <person name="Karaoz U."/>
            <person name="Brodie E.L."/>
            <person name="Williams K.H."/>
            <person name="Hubbard S.S."/>
            <person name="Banfield J.F."/>
        </authorList>
    </citation>
    <scope>NUCLEOTIDE SEQUENCE [LARGE SCALE GENOMIC DNA]</scope>
</reference>
<evidence type="ECO:0000313" key="3">
    <source>
        <dbReference type="Proteomes" id="UP000177331"/>
    </source>
</evidence>
<proteinExistence type="predicted"/>
<dbReference type="AlphaFoldDB" id="A0A1F7W7J4"/>
<comment type="caution">
    <text evidence="2">The sequence shown here is derived from an EMBL/GenBank/DDBJ whole genome shotgun (WGS) entry which is preliminary data.</text>
</comment>
<dbReference type="STRING" id="1802421.A2318_01475"/>
<name>A0A1F7W7J4_9BACT</name>
<dbReference type="SUPFAM" id="SSF53597">
    <property type="entry name" value="Dihydrofolate reductase-like"/>
    <property type="match status" value="1"/>
</dbReference>
<evidence type="ECO:0000259" key="1">
    <source>
        <dbReference type="PROSITE" id="PS51330"/>
    </source>
</evidence>
<gene>
    <name evidence="2" type="ORF">A2318_01475</name>
</gene>
<dbReference type="InterPro" id="IPR050765">
    <property type="entry name" value="Riboflavin_Biosynth_HTPR"/>
</dbReference>
<dbReference type="Proteomes" id="UP000177331">
    <property type="component" value="Unassembled WGS sequence"/>
</dbReference>
<evidence type="ECO:0000313" key="2">
    <source>
        <dbReference type="EMBL" id="OGL98167.1"/>
    </source>
</evidence>
<protein>
    <recommendedName>
        <fullName evidence="1">DHFR domain-containing protein</fullName>
    </recommendedName>
</protein>
<dbReference type="PRINTS" id="PR00070">
    <property type="entry name" value="DHFR"/>
</dbReference>
<sequence>MQTLLIAAISLNGKIAASPDQSSLEWTSKEDTKFFVEKTKECKVMIMGRKTFDTIGRALKDRLMIVMTCDPEKYDPIDGVEFTDRAPQQILQNLETRGYTSVAITGGSGVYSMFLKEKLVTDVFLTIEPILFGGGISLAESFEDVELKLVESKQLGEQTVLLHYEVV</sequence>
<dbReference type="GO" id="GO:0046654">
    <property type="term" value="P:tetrahydrofolate biosynthetic process"/>
    <property type="evidence" value="ECO:0007669"/>
    <property type="project" value="InterPro"/>
</dbReference>
<dbReference type="Pfam" id="PF00186">
    <property type="entry name" value="DHFR_1"/>
    <property type="match status" value="1"/>
</dbReference>
<dbReference type="PROSITE" id="PS51330">
    <property type="entry name" value="DHFR_2"/>
    <property type="match status" value="1"/>
</dbReference>
<organism evidence="2 3">
    <name type="scientific">Candidatus Uhrbacteria bacterium RIFOXYB2_FULL_45_11</name>
    <dbReference type="NCBI Taxonomy" id="1802421"/>
    <lineage>
        <taxon>Bacteria</taxon>
        <taxon>Candidatus Uhriibacteriota</taxon>
    </lineage>
</organism>
<dbReference type="CDD" id="cd00209">
    <property type="entry name" value="DHFR"/>
    <property type="match status" value="1"/>
</dbReference>
<feature type="domain" description="DHFR" evidence="1">
    <location>
        <begin position="2"/>
        <end position="167"/>
    </location>
</feature>
<dbReference type="Gene3D" id="3.40.430.10">
    <property type="entry name" value="Dihydrofolate Reductase, subunit A"/>
    <property type="match status" value="1"/>
</dbReference>
<dbReference type="GO" id="GO:0004146">
    <property type="term" value="F:dihydrofolate reductase activity"/>
    <property type="evidence" value="ECO:0007669"/>
    <property type="project" value="InterPro"/>
</dbReference>
<dbReference type="InterPro" id="IPR001796">
    <property type="entry name" value="DHFR_dom"/>
</dbReference>
<dbReference type="EMBL" id="MGFD01000031">
    <property type="protein sequence ID" value="OGL98167.1"/>
    <property type="molecule type" value="Genomic_DNA"/>
</dbReference>